<proteinExistence type="predicted"/>
<feature type="non-terminal residue" evidence="1">
    <location>
        <position position="366"/>
    </location>
</feature>
<reference evidence="1" key="1">
    <citation type="submission" date="2022-12" db="EMBL/GenBank/DDBJ databases">
        <authorList>
            <person name="Petersen C."/>
        </authorList>
    </citation>
    <scope>NUCLEOTIDE SEQUENCE</scope>
    <source>
        <strain evidence="1">IBT 21472</strain>
    </source>
</reference>
<dbReference type="InterPro" id="IPR029063">
    <property type="entry name" value="SAM-dependent_MTases_sf"/>
</dbReference>
<dbReference type="Pfam" id="PF10294">
    <property type="entry name" value="Methyltransf_16"/>
    <property type="match status" value="1"/>
</dbReference>
<dbReference type="InterPro" id="IPR019410">
    <property type="entry name" value="Methyltransf_16"/>
</dbReference>
<protein>
    <submittedName>
        <fullName evidence="1">Uncharacterized protein</fullName>
    </submittedName>
</protein>
<dbReference type="PANTHER" id="PTHR14614:SF130">
    <property type="entry name" value="PROTEIN-LYSINE N-METHYLTRANSFERASE EEF2KMT"/>
    <property type="match status" value="1"/>
</dbReference>
<comment type="caution">
    <text evidence="1">The sequence shown here is derived from an EMBL/GenBank/DDBJ whole genome shotgun (WGS) entry which is preliminary data.</text>
</comment>
<dbReference type="PANTHER" id="PTHR14614">
    <property type="entry name" value="HEPATOCELLULAR CARCINOMA-ASSOCIATED ANTIGEN"/>
    <property type="match status" value="1"/>
</dbReference>
<reference evidence="1" key="2">
    <citation type="journal article" date="2023" name="IMA Fungus">
        <title>Comparative genomic study of the Penicillium genus elucidates a diverse pangenome and 15 lateral gene transfer events.</title>
        <authorList>
            <person name="Petersen C."/>
            <person name="Sorensen T."/>
            <person name="Nielsen M.R."/>
            <person name="Sondergaard T.E."/>
            <person name="Sorensen J.L."/>
            <person name="Fitzpatrick D.A."/>
            <person name="Frisvad J.C."/>
            <person name="Nielsen K.L."/>
        </authorList>
    </citation>
    <scope>NUCLEOTIDE SEQUENCE</scope>
    <source>
        <strain evidence="1">IBT 21472</strain>
    </source>
</reference>
<dbReference type="GO" id="GO:0008757">
    <property type="term" value="F:S-adenosylmethionine-dependent methyltransferase activity"/>
    <property type="evidence" value="ECO:0007669"/>
    <property type="project" value="UniProtKB-ARBA"/>
</dbReference>
<dbReference type="Gene3D" id="3.40.50.150">
    <property type="entry name" value="Vaccinia Virus protein VP39"/>
    <property type="match status" value="1"/>
</dbReference>
<dbReference type="AlphaFoldDB" id="A0A9W9LAF9"/>
<name>A0A9W9LAF9_9EURO</name>
<organism evidence="1 2">
    <name type="scientific">Penicillium atrosanguineum</name>
    <dbReference type="NCBI Taxonomy" id="1132637"/>
    <lineage>
        <taxon>Eukaryota</taxon>
        <taxon>Fungi</taxon>
        <taxon>Dikarya</taxon>
        <taxon>Ascomycota</taxon>
        <taxon>Pezizomycotina</taxon>
        <taxon>Eurotiomycetes</taxon>
        <taxon>Eurotiomycetidae</taxon>
        <taxon>Eurotiales</taxon>
        <taxon>Aspergillaceae</taxon>
        <taxon>Penicillium</taxon>
    </lineage>
</organism>
<dbReference type="CDD" id="cd02440">
    <property type="entry name" value="AdoMet_MTases"/>
    <property type="match status" value="1"/>
</dbReference>
<accession>A0A9W9LAF9</accession>
<dbReference type="EMBL" id="JAPZBO010000007">
    <property type="protein sequence ID" value="KAJ5311148.1"/>
    <property type="molecule type" value="Genomic_DNA"/>
</dbReference>
<dbReference type="Proteomes" id="UP001147746">
    <property type="component" value="Unassembled WGS sequence"/>
</dbReference>
<keyword evidence="2" id="KW-1185">Reference proteome</keyword>
<sequence length="366" mass="40257">LQLSSTIFDSSHPLRGVAMTGSIRTLAVQYFQLVNPSNLALPPGNVLVQPNVQQALYEHMFDETLTPLPPAPYRTSVLKQIITRIEGAITDPEEDEILDSLMESWGNLVMLPKPSPLEQAQQISSIKYTAPLQPQPSTSPTSPISERTINILESRGLLLASGTTGNRTWEAALHLGSFLSTPAGKALVHEKKIIELGAGTGFLSLFCARYLGVKGVVATDREPFLIENMRACAKLNHTNEDGDIPFFPAIWDWGTPLKKTEEMSSMTGGGGLQFDVALGADLVYDTDIVSPLISTIQDLFSNYGVNKFITAATFRNENTFRTFFDACELNAFRFEKLPFESAAEEEQTGFFHSTSFPIRTYLISKA</sequence>
<evidence type="ECO:0000313" key="1">
    <source>
        <dbReference type="EMBL" id="KAJ5311148.1"/>
    </source>
</evidence>
<dbReference type="GO" id="GO:0005737">
    <property type="term" value="C:cytoplasm"/>
    <property type="evidence" value="ECO:0007669"/>
    <property type="project" value="TreeGrafter"/>
</dbReference>
<gene>
    <name evidence="1" type="ORF">N7476_007008</name>
</gene>
<evidence type="ECO:0000313" key="2">
    <source>
        <dbReference type="Proteomes" id="UP001147746"/>
    </source>
</evidence>
<dbReference type="OrthoDB" id="194386at2759"/>
<dbReference type="SUPFAM" id="SSF53335">
    <property type="entry name" value="S-adenosyl-L-methionine-dependent methyltransferases"/>
    <property type="match status" value="1"/>
</dbReference>